<dbReference type="Proteomes" id="UP000185279">
    <property type="component" value="Segment"/>
</dbReference>
<evidence type="ECO:0000313" key="5">
    <source>
        <dbReference type="Proteomes" id="UP000185279"/>
    </source>
</evidence>
<sequence length="223" mass="26323">MLDLPVNCSAPCYQFRKKPDPIDWRIVVEDDYLDVESCEYLFNYFTNGWINEDGESEAHEFDWLPWTFCNVVCDHEADIMPTLKSNWQLSHMFYRDADEKDPDHESHYSYLMQDLVDKIYPDYLYKIKANLNPYQGEEIITHGFHIDFAKPGFTSIIYLNDCNGKTILKTPDNMVEIESKRGRMITFDNRIQHTGTTSTDTRVRAVINLNYYIHDESKVYGRV</sequence>
<protein>
    <submittedName>
        <fullName evidence="3">DNA endonuclease V</fullName>
    </submittedName>
</protein>
<dbReference type="Proteomes" id="UP000185278">
    <property type="component" value="Segment"/>
</dbReference>
<organism evidence="3 6">
    <name type="scientific">Synechococcus phage ACG-2014c</name>
    <dbReference type="NCBI Taxonomy" id="1079998"/>
    <lineage>
        <taxon>Viruses</taxon>
        <taxon>Duplodnaviria</taxon>
        <taxon>Heunggongvirae</taxon>
        <taxon>Uroviricota</taxon>
        <taxon>Caudoviricetes</taxon>
        <taxon>Pantevenvirales</taxon>
        <taxon>Kyanoviridae</taxon>
        <taxon>Namakavirus</taxon>
        <taxon>Namakavirus smbcm6</taxon>
    </lineage>
</organism>
<keyword evidence="3" id="KW-0378">Hydrolase</keyword>
<evidence type="ECO:0000313" key="4">
    <source>
        <dbReference type="Proteomes" id="UP000185278"/>
    </source>
</evidence>
<evidence type="ECO:0000313" key="1">
    <source>
        <dbReference type="EMBL" id="AIX14460.1"/>
    </source>
</evidence>
<evidence type="ECO:0000313" key="3">
    <source>
        <dbReference type="EMBL" id="AIX38065.1"/>
    </source>
</evidence>
<dbReference type="OrthoDB" id="20920at10239"/>
<keyword evidence="3" id="KW-0255">Endonuclease</keyword>
<dbReference type="RefSeq" id="YP_007001793.1">
    <property type="nucleotide sequence ID" value="NC_019444.1"/>
</dbReference>
<keyword evidence="3" id="KW-0540">Nuclease</keyword>
<accession>A0A0E3FXK3</accession>
<evidence type="ECO:0000313" key="2">
    <source>
        <dbReference type="EMBL" id="AIX22833.1"/>
    </source>
</evidence>
<dbReference type="EMBL" id="KJ019027">
    <property type="protein sequence ID" value="AIX14460.1"/>
    <property type="molecule type" value="Genomic_DNA"/>
</dbReference>
<evidence type="ECO:0000313" key="6">
    <source>
        <dbReference type="Proteomes" id="UP000185280"/>
    </source>
</evidence>
<reference evidence="4 5" key="1">
    <citation type="submission" date="2013-12" db="EMBL/GenBank/DDBJ databases">
        <title>Ecological redundancy of diverse viral populations within a natural community.</title>
        <authorList>
            <person name="Gregory A.C."/>
            <person name="LaButti K."/>
            <person name="Copeland A."/>
            <person name="Woyke T."/>
            <person name="Sullivan M.B."/>
        </authorList>
    </citation>
    <scope>NUCLEOTIDE SEQUENCE [LARGE SCALE GENOMIC DNA]</scope>
    <source>
        <strain evidence="1">Syn7803C43</strain>
        <strain evidence="2">Syn7803C98</strain>
        <strain evidence="3">Syn7803US88</strain>
    </source>
</reference>
<dbReference type="EMBL" id="KJ019064">
    <property type="protein sequence ID" value="AIX22833.1"/>
    <property type="molecule type" value="Genomic_DNA"/>
</dbReference>
<proteinExistence type="predicted"/>
<dbReference type="EMBL" id="KJ019128">
    <property type="protein sequence ID" value="AIX38065.1"/>
    <property type="molecule type" value="Genomic_DNA"/>
</dbReference>
<dbReference type="Proteomes" id="UP000185280">
    <property type="component" value="Segment"/>
</dbReference>
<name>A0A0E3FXK3_9CAUD</name>
<gene>
    <name evidence="1" type="ORF">Syn7803C43_65</name>
    <name evidence="2" type="ORF">Syn7803C98_65</name>
    <name evidence="3" type="ORF">Syn7803US88_64</name>
</gene>
<dbReference type="GO" id="GO:0004519">
    <property type="term" value="F:endonuclease activity"/>
    <property type="evidence" value="ECO:0007669"/>
    <property type="project" value="UniProtKB-KW"/>
</dbReference>